<evidence type="ECO:0000313" key="3">
    <source>
        <dbReference type="EMBL" id="MDQ7903587.1"/>
    </source>
</evidence>
<dbReference type="PROSITE" id="PS51257">
    <property type="entry name" value="PROKAR_LIPOPROTEIN"/>
    <property type="match status" value="1"/>
</dbReference>
<feature type="signal peptide" evidence="1">
    <location>
        <begin position="1"/>
        <end position="22"/>
    </location>
</feature>
<proteinExistence type="predicted"/>
<keyword evidence="1" id="KW-0732">Signal</keyword>
<dbReference type="Pfam" id="PF00722">
    <property type="entry name" value="Glyco_hydro_16"/>
    <property type="match status" value="1"/>
</dbReference>
<dbReference type="EMBL" id="JAVHUY010000003">
    <property type="protein sequence ID" value="MDQ7903587.1"/>
    <property type="molecule type" value="Genomic_DNA"/>
</dbReference>
<dbReference type="SUPFAM" id="SSF49899">
    <property type="entry name" value="Concanavalin A-like lectins/glucanases"/>
    <property type="match status" value="1"/>
</dbReference>
<name>A0ABU0ZB85_9ACTN</name>
<dbReference type="Gene3D" id="2.60.120.200">
    <property type="match status" value="1"/>
</dbReference>
<feature type="chain" id="PRO_5046666945" evidence="1">
    <location>
        <begin position="23"/>
        <end position="267"/>
    </location>
</feature>
<dbReference type="InterPro" id="IPR013320">
    <property type="entry name" value="ConA-like_dom_sf"/>
</dbReference>
<sequence>MRRRVVPLLLAALLASCTAAPAAPQRPAAPGWPTVSGVAPPTGDLPGWDLRFTDDFGRTDLGSDYSTYSGRPGGDPYSVWHPDHVDLRDGILALDGYRRDGVWTTGGVSNWPVSQVYGRWEVRFRAQASDEITYHFLLWPRSDRWPPEIDFAEDFGGDRSGLAAFLHYLEGGERRRIQRDLSAVDFTGWHTVGVEWLPGRVRYLVDGEVWATIESPGVPAEPMWLALQAQAGGCQRKRDFGFPDCPVAGVPERASVAVDWVAVYARA</sequence>
<reference evidence="3 4" key="1">
    <citation type="submission" date="2023-08" db="EMBL/GenBank/DDBJ databases">
        <title>Phytohabitans sansha sp. nov., isolated from marine sediment.</title>
        <authorList>
            <person name="Zhao Y."/>
            <person name="Yi K."/>
        </authorList>
    </citation>
    <scope>NUCLEOTIDE SEQUENCE [LARGE SCALE GENOMIC DNA]</scope>
    <source>
        <strain evidence="3 4">ZYX-F-186</strain>
    </source>
</reference>
<dbReference type="PANTHER" id="PTHR10963:SF60">
    <property type="entry name" value="GRAM-NEGATIVE BACTERIA-BINDING PROTEIN 1-RELATED"/>
    <property type="match status" value="1"/>
</dbReference>
<dbReference type="InterPro" id="IPR050546">
    <property type="entry name" value="Glycosyl_Hydrlase_16"/>
</dbReference>
<gene>
    <name evidence="3" type="ORF">RB614_03545</name>
</gene>
<dbReference type="PROSITE" id="PS51762">
    <property type="entry name" value="GH16_2"/>
    <property type="match status" value="1"/>
</dbReference>
<comment type="caution">
    <text evidence="3">The sequence shown here is derived from an EMBL/GenBank/DDBJ whole genome shotgun (WGS) entry which is preliminary data.</text>
</comment>
<dbReference type="InterPro" id="IPR000757">
    <property type="entry name" value="Beta-glucanase-like"/>
</dbReference>
<evidence type="ECO:0000256" key="1">
    <source>
        <dbReference type="SAM" id="SignalP"/>
    </source>
</evidence>
<dbReference type="Proteomes" id="UP001230908">
    <property type="component" value="Unassembled WGS sequence"/>
</dbReference>
<dbReference type="PANTHER" id="PTHR10963">
    <property type="entry name" value="GLYCOSYL HYDROLASE-RELATED"/>
    <property type="match status" value="1"/>
</dbReference>
<evidence type="ECO:0000313" key="4">
    <source>
        <dbReference type="Proteomes" id="UP001230908"/>
    </source>
</evidence>
<dbReference type="RefSeq" id="WP_308710865.1">
    <property type="nucleotide sequence ID" value="NZ_JAVHUY010000003.1"/>
</dbReference>
<organism evidence="3 4">
    <name type="scientific">Phytohabitans maris</name>
    <dbReference type="NCBI Taxonomy" id="3071409"/>
    <lineage>
        <taxon>Bacteria</taxon>
        <taxon>Bacillati</taxon>
        <taxon>Actinomycetota</taxon>
        <taxon>Actinomycetes</taxon>
        <taxon>Micromonosporales</taxon>
        <taxon>Micromonosporaceae</taxon>
    </lineage>
</organism>
<dbReference type="CDD" id="cd00413">
    <property type="entry name" value="Glyco_hydrolase_16"/>
    <property type="match status" value="1"/>
</dbReference>
<feature type="domain" description="GH16" evidence="2">
    <location>
        <begin position="33"/>
        <end position="267"/>
    </location>
</feature>
<dbReference type="GO" id="GO:0016787">
    <property type="term" value="F:hydrolase activity"/>
    <property type="evidence" value="ECO:0007669"/>
    <property type="project" value="UniProtKB-KW"/>
</dbReference>
<keyword evidence="4" id="KW-1185">Reference proteome</keyword>
<accession>A0ABU0ZB85</accession>
<evidence type="ECO:0000259" key="2">
    <source>
        <dbReference type="PROSITE" id="PS51762"/>
    </source>
</evidence>
<protein>
    <submittedName>
        <fullName evidence="3">Glycoside hydrolase family 16 protein</fullName>
    </submittedName>
</protein>
<keyword evidence="3" id="KW-0378">Hydrolase</keyword>